<dbReference type="Pfam" id="PF00107">
    <property type="entry name" value="ADH_zinc_N"/>
    <property type="match status" value="1"/>
</dbReference>
<gene>
    <name evidence="3" type="ORF">UFOPK3610_01896</name>
</gene>
<dbReference type="CDD" id="cd05288">
    <property type="entry name" value="PGDH"/>
    <property type="match status" value="1"/>
</dbReference>
<dbReference type="SUPFAM" id="SSF50129">
    <property type="entry name" value="GroES-like"/>
    <property type="match status" value="1"/>
</dbReference>
<dbReference type="InterPro" id="IPR011032">
    <property type="entry name" value="GroES-like_sf"/>
</dbReference>
<reference evidence="3" key="1">
    <citation type="submission" date="2020-05" db="EMBL/GenBank/DDBJ databases">
        <authorList>
            <person name="Chiriac C."/>
            <person name="Salcher M."/>
            <person name="Ghai R."/>
            <person name="Kavagutti S V."/>
        </authorList>
    </citation>
    <scope>NUCLEOTIDE SEQUENCE</scope>
</reference>
<dbReference type="PANTHER" id="PTHR43205">
    <property type="entry name" value="PROSTAGLANDIN REDUCTASE"/>
    <property type="match status" value="1"/>
</dbReference>
<dbReference type="Gene3D" id="3.90.180.10">
    <property type="entry name" value="Medium-chain alcohol dehydrogenases, catalytic domain"/>
    <property type="match status" value="1"/>
</dbReference>
<dbReference type="SMART" id="SM00829">
    <property type="entry name" value="PKS_ER"/>
    <property type="match status" value="1"/>
</dbReference>
<dbReference type="InterPro" id="IPR013149">
    <property type="entry name" value="ADH-like_C"/>
</dbReference>
<dbReference type="InterPro" id="IPR045010">
    <property type="entry name" value="MDR_fam"/>
</dbReference>
<evidence type="ECO:0000259" key="2">
    <source>
        <dbReference type="SMART" id="SM00829"/>
    </source>
</evidence>
<sequence>MTSGHAVVLRSYPEGLPRATDFEWVPETTSEPGDGQALLRILWASIDPAMRTWHSAKPGRGVVRPLGTVMKAVAVAEVVESRNSLRVGDHVVGSFGMREWCISDGADVTRVLDAGIEPRLGLGTLGHIGLTAFAGLHKVARAQAGETVLVSSAAGATGALAGQIAAAAGCRVIGIAGGPDKAAICRTEYGFDICIDRHAETDLVGAIRAAAPEGIDVFFDNVGGPTLDAAMQNMNALGRVAICGTISVRSSEPGHGPRHERLMLDKQLTVQGFLTSQFEVDYPEMLESLSLLHSEGRLHLREVVVEGAENAPLALEQLLAGEFAGKVLVRIAA</sequence>
<dbReference type="InterPro" id="IPR036291">
    <property type="entry name" value="NAD(P)-bd_dom_sf"/>
</dbReference>
<dbReference type="Gene3D" id="3.40.50.720">
    <property type="entry name" value="NAD(P)-binding Rossmann-like Domain"/>
    <property type="match status" value="1"/>
</dbReference>
<dbReference type="GO" id="GO:0016628">
    <property type="term" value="F:oxidoreductase activity, acting on the CH-CH group of donors, NAD or NADP as acceptor"/>
    <property type="evidence" value="ECO:0007669"/>
    <property type="project" value="InterPro"/>
</dbReference>
<dbReference type="InterPro" id="IPR041694">
    <property type="entry name" value="ADH_N_2"/>
</dbReference>
<proteinExistence type="predicted"/>
<dbReference type="InterPro" id="IPR020843">
    <property type="entry name" value="ER"/>
</dbReference>
<dbReference type="FunFam" id="3.40.50.720:FF:000121">
    <property type="entry name" value="Prostaglandin reductase 2"/>
    <property type="match status" value="1"/>
</dbReference>
<dbReference type="SUPFAM" id="SSF51735">
    <property type="entry name" value="NAD(P)-binding Rossmann-fold domains"/>
    <property type="match status" value="1"/>
</dbReference>
<keyword evidence="1" id="KW-0560">Oxidoreductase</keyword>
<organism evidence="3">
    <name type="scientific">freshwater metagenome</name>
    <dbReference type="NCBI Taxonomy" id="449393"/>
    <lineage>
        <taxon>unclassified sequences</taxon>
        <taxon>metagenomes</taxon>
        <taxon>ecological metagenomes</taxon>
    </lineage>
</organism>
<feature type="domain" description="Enoyl reductase (ER)" evidence="2">
    <location>
        <begin position="19"/>
        <end position="329"/>
    </location>
</feature>
<dbReference type="Pfam" id="PF16884">
    <property type="entry name" value="ADH_N_2"/>
    <property type="match status" value="1"/>
</dbReference>
<dbReference type="AlphaFoldDB" id="A0A6J7IJ69"/>
<dbReference type="EMBL" id="CAFBMR010000131">
    <property type="protein sequence ID" value="CAB4930147.1"/>
    <property type="molecule type" value="Genomic_DNA"/>
</dbReference>
<evidence type="ECO:0000313" key="3">
    <source>
        <dbReference type="EMBL" id="CAB4930147.1"/>
    </source>
</evidence>
<accession>A0A6J7IJ69</accession>
<protein>
    <submittedName>
        <fullName evidence="3">Unannotated protein</fullName>
    </submittedName>
</protein>
<dbReference type="PANTHER" id="PTHR43205:SF7">
    <property type="entry name" value="PROSTAGLANDIN REDUCTASE 1"/>
    <property type="match status" value="1"/>
</dbReference>
<name>A0A6J7IJ69_9ZZZZ</name>
<evidence type="ECO:0000256" key="1">
    <source>
        <dbReference type="ARBA" id="ARBA00023002"/>
    </source>
</evidence>